<organism evidence="2 3">
    <name type="scientific">Cryptolaemus montrouzieri</name>
    <dbReference type="NCBI Taxonomy" id="559131"/>
    <lineage>
        <taxon>Eukaryota</taxon>
        <taxon>Metazoa</taxon>
        <taxon>Ecdysozoa</taxon>
        <taxon>Arthropoda</taxon>
        <taxon>Hexapoda</taxon>
        <taxon>Insecta</taxon>
        <taxon>Pterygota</taxon>
        <taxon>Neoptera</taxon>
        <taxon>Endopterygota</taxon>
        <taxon>Coleoptera</taxon>
        <taxon>Polyphaga</taxon>
        <taxon>Cucujiformia</taxon>
        <taxon>Coccinelloidea</taxon>
        <taxon>Coccinellidae</taxon>
        <taxon>Scymninae</taxon>
        <taxon>Scymnini</taxon>
        <taxon>Cryptolaemus</taxon>
    </lineage>
</organism>
<dbReference type="Proteomes" id="UP001516400">
    <property type="component" value="Unassembled WGS sequence"/>
</dbReference>
<evidence type="ECO:0000313" key="2">
    <source>
        <dbReference type="EMBL" id="KAL3281895.1"/>
    </source>
</evidence>
<reference evidence="2 3" key="1">
    <citation type="journal article" date="2021" name="BMC Biol.">
        <title>Horizontally acquired antibacterial genes associated with adaptive radiation of ladybird beetles.</title>
        <authorList>
            <person name="Li H.S."/>
            <person name="Tang X.F."/>
            <person name="Huang Y.H."/>
            <person name="Xu Z.Y."/>
            <person name="Chen M.L."/>
            <person name="Du X.Y."/>
            <person name="Qiu B.Y."/>
            <person name="Chen P.T."/>
            <person name="Zhang W."/>
            <person name="Slipinski A."/>
            <person name="Escalona H.E."/>
            <person name="Waterhouse R.M."/>
            <person name="Zwick A."/>
            <person name="Pang H."/>
        </authorList>
    </citation>
    <scope>NUCLEOTIDE SEQUENCE [LARGE SCALE GENOMIC DNA]</scope>
    <source>
        <strain evidence="2">SYSU2018</strain>
    </source>
</reference>
<accession>A0ABD2NTC8</accession>
<protein>
    <submittedName>
        <fullName evidence="2">Uncharacterized protein</fullName>
    </submittedName>
</protein>
<evidence type="ECO:0000256" key="1">
    <source>
        <dbReference type="SAM" id="Coils"/>
    </source>
</evidence>
<name>A0ABD2NTC8_9CUCU</name>
<evidence type="ECO:0000313" key="3">
    <source>
        <dbReference type="Proteomes" id="UP001516400"/>
    </source>
</evidence>
<proteinExistence type="predicted"/>
<dbReference type="AlphaFoldDB" id="A0ABD2NTC8"/>
<keyword evidence="1" id="KW-0175">Coiled coil</keyword>
<feature type="coiled-coil region" evidence="1">
    <location>
        <begin position="1"/>
        <end position="28"/>
    </location>
</feature>
<comment type="caution">
    <text evidence="2">The sequence shown here is derived from an EMBL/GenBank/DDBJ whole genome shotgun (WGS) entry which is preliminary data.</text>
</comment>
<dbReference type="EMBL" id="JABFTP020000144">
    <property type="protein sequence ID" value="KAL3281895.1"/>
    <property type="molecule type" value="Genomic_DNA"/>
</dbReference>
<gene>
    <name evidence="2" type="ORF">HHI36_005100</name>
</gene>
<keyword evidence="3" id="KW-1185">Reference proteome</keyword>
<sequence>MNRLKCDLKVLQNEVDCSKKIIKTLEELIIDLLKSGNSAVSEMNGSNVAGSSTNSGNPQVLYRDALKNTKTDSIAKTNSKTNNNENFKGYEVKETKRNITIGSIKNSENVCFKSAPKQVLIHLGEVSLNTSKQAVYEHLCRTFSRKDFDVEPCPMRDDAKSISFKIAGGHLMTR</sequence>